<evidence type="ECO:0000256" key="5">
    <source>
        <dbReference type="RuleBase" id="RU004379"/>
    </source>
</evidence>
<dbReference type="EMBL" id="DS239400">
    <property type="protein sequence ID" value="EDP32846.1"/>
    <property type="molecule type" value="Genomic_DNA"/>
</dbReference>
<keyword evidence="4 5" id="KW-0472">Membrane</keyword>
<dbReference type="Pfam" id="PF01027">
    <property type="entry name" value="Bax1-I"/>
    <property type="match status" value="1"/>
</dbReference>
<keyword evidence="3 5" id="KW-1133">Transmembrane helix</keyword>
<dbReference type="PANTHER" id="PTHR23291">
    <property type="entry name" value="BAX INHIBITOR-RELATED"/>
    <property type="match status" value="1"/>
</dbReference>
<dbReference type="GO" id="GO:0016020">
    <property type="term" value="C:membrane"/>
    <property type="evidence" value="ECO:0007669"/>
    <property type="project" value="UniProtKB-SubCell"/>
</dbReference>
<comment type="similarity">
    <text evidence="5">Belongs to the BI1 family.</text>
</comment>
<reference evidence="6" key="1">
    <citation type="journal article" date="2007" name="Science">
        <title>Draft genome of the filarial nematode parasite Brugia malayi.</title>
        <authorList>
            <person name="Ghedin E."/>
            <person name="Wang S."/>
            <person name="Spiro D."/>
            <person name="Caler E."/>
            <person name="Zhao Q."/>
            <person name="Crabtree J."/>
            <person name="Allen J.E."/>
            <person name="Delcher A.L."/>
            <person name="Guiliano D.B."/>
            <person name="Miranda-Saavedra D."/>
            <person name="Angiuoli S.V."/>
            <person name="Creasy T."/>
            <person name="Amedeo P."/>
            <person name="Haas B."/>
            <person name="El-Sayed N.M."/>
            <person name="Wortman J.R."/>
            <person name="Feldblyum T."/>
            <person name="Tallon L."/>
            <person name="Schatz M."/>
            <person name="Shumway M."/>
            <person name="Koo H."/>
            <person name="Salzberg S.L."/>
            <person name="Schobel S."/>
            <person name="Pertea M."/>
            <person name="Pop M."/>
            <person name="White O."/>
            <person name="Barton G.J."/>
            <person name="Carlow C.K."/>
            <person name="Crawford M.J."/>
            <person name="Daub J."/>
            <person name="Dimmic M.W."/>
            <person name="Estes C.F."/>
            <person name="Foster J.M."/>
            <person name="Ganatra M."/>
            <person name="Gregory W.F."/>
            <person name="Johnson N.M."/>
            <person name="Jin J."/>
            <person name="Komuniecki R."/>
            <person name="Korf I."/>
            <person name="Kumar S."/>
            <person name="Laney S."/>
            <person name="Li B.W."/>
            <person name="Li W."/>
            <person name="Lindblom T.H."/>
            <person name="Lustigman S."/>
            <person name="Ma D."/>
            <person name="Maina C.V."/>
            <person name="Martin D.M."/>
            <person name="McCarter J.P."/>
            <person name="McReynolds L."/>
            <person name="Mitreva M."/>
            <person name="Nutman T.B."/>
            <person name="Parkinson J."/>
            <person name="Peregrin-Alvarez J.M."/>
            <person name="Poole C."/>
            <person name="Ren Q."/>
            <person name="Saunders L."/>
            <person name="Sluder A.E."/>
            <person name="Smith K."/>
            <person name="Stanke M."/>
            <person name="Unnasch T.R."/>
            <person name="Ware J."/>
            <person name="Wei A.D."/>
            <person name="Weil G."/>
            <person name="Williams D.J."/>
            <person name="Zhang Y."/>
            <person name="Williams S.A."/>
            <person name="Fraser-Liggett C."/>
            <person name="Slatko B."/>
            <person name="Blaxter M.L."/>
            <person name="Scott A.L."/>
        </authorList>
    </citation>
    <scope>NUCLEOTIDE SEQUENCE [LARGE SCALE GENOMIC DNA]</scope>
</reference>
<dbReference type="GO" id="GO:0043066">
    <property type="term" value="P:negative regulation of apoptotic process"/>
    <property type="evidence" value="ECO:0007669"/>
    <property type="project" value="TreeGrafter"/>
</dbReference>
<gene>
    <name evidence="6" type="ORF">Bm1_32105</name>
</gene>
<sequence>MSATVPLLLEKNIELGSPPSYKEAVDVEWTLQDRSLQRHWFFDFNFAKATANFTPVVFASVAIRLATHYSCIFMALYVTLEIRLFLQQQLWIVFVSLIGSFILLFAMFIHARSVPLNYILLVFWTIMQSITVGAIGKHEVADTSSGMHYHIFSFFDVKIVIEAVGLTALTVIGLFFYTLQSKRDFQSHWAALFSISMIFLAAIFVHLLIPSVLFDFLLAAFGAVLFSIYLVFDIDRIMHHTSPEDYIEACVSLYLEIINLFLRILEILNETNRN</sequence>
<feature type="transmembrane region" description="Helical" evidence="5">
    <location>
        <begin position="116"/>
        <end position="136"/>
    </location>
</feature>
<feature type="transmembrane region" description="Helical" evidence="5">
    <location>
        <begin position="189"/>
        <end position="209"/>
    </location>
</feature>
<protein>
    <submittedName>
        <fullName evidence="6">Uncharacterized protein family UPF0005 containing protein</fullName>
    </submittedName>
</protein>
<comment type="subcellular location">
    <subcellularLocation>
        <location evidence="1">Membrane</location>
        <topology evidence="1">Multi-pass membrane protein</topology>
    </subcellularLocation>
</comment>
<evidence type="ECO:0000256" key="2">
    <source>
        <dbReference type="ARBA" id="ARBA00022692"/>
    </source>
</evidence>
<dbReference type="AlphaFoldDB" id="A8PSZ0"/>
<dbReference type="PANTHER" id="PTHR23291:SF50">
    <property type="entry name" value="PROTEIN LIFEGUARD 4"/>
    <property type="match status" value="1"/>
</dbReference>
<keyword evidence="2 5" id="KW-0812">Transmembrane</keyword>
<organism evidence="6">
    <name type="scientific">Brugia malayi</name>
    <name type="common">Filarial nematode worm</name>
    <dbReference type="NCBI Taxonomy" id="6279"/>
    <lineage>
        <taxon>Eukaryota</taxon>
        <taxon>Metazoa</taxon>
        <taxon>Ecdysozoa</taxon>
        <taxon>Nematoda</taxon>
        <taxon>Chromadorea</taxon>
        <taxon>Rhabditida</taxon>
        <taxon>Spirurina</taxon>
        <taxon>Spiruromorpha</taxon>
        <taxon>Filarioidea</taxon>
        <taxon>Onchocercidae</taxon>
        <taxon>Brugia</taxon>
    </lineage>
</organism>
<evidence type="ECO:0000256" key="1">
    <source>
        <dbReference type="ARBA" id="ARBA00004141"/>
    </source>
</evidence>
<proteinExistence type="inferred from homology"/>
<feature type="transmembrane region" description="Helical" evidence="5">
    <location>
        <begin position="157"/>
        <end position="177"/>
    </location>
</feature>
<dbReference type="InterPro" id="IPR006214">
    <property type="entry name" value="Bax_inhibitor_1-related"/>
</dbReference>
<feature type="transmembrane region" description="Helical" evidence="5">
    <location>
        <begin position="216"/>
        <end position="234"/>
    </location>
</feature>
<name>A8PSZ0_BRUMA</name>
<feature type="transmembrane region" description="Helical" evidence="5">
    <location>
        <begin position="90"/>
        <end position="110"/>
    </location>
</feature>
<evidence type="ECO:0000256" key="3">
    <source>
        <dbReference type="ARBA" id="ARBA00022989"/>
    </source>
</evidence>
<evidence type="ECO:0000256" key="4">
    <source>
        <dbReference type="ARBA" id="ARBA00023136"/>
    </source>
</evidence>
<accession>A8PSZ0</accession>
<evidence type="ECO:0000313" key="6">
    <source>
        <dbReference type="EMBL" id="EDP32846.1"/>
    </source>
</evidence>
<feature type="transmembrane region" description="Helical" evidence="5">
    <location>
        <begin position="56"/>
        <end position="78"/>
    </location>
</feature>